<accession>A0A1C0AHX1</accession>
<dbReference type="InterPro" id="IPR029903">
    <property type="entry name" value="RmlD-like-bd"/>
</dbReference>
<dbReference type="RefSeq" id="WP_068752431.1">
    <property type="nucleotide sequence ID" value="NZ_LR214441.1"/>
</dbReference>
<dbReference type="Pfam" id="PF00908">
    <property type="entry name" value="dTDP_sugar_isom"/>
    <property type="match status" value="1"/>
</dbReference>
<dbReference type="SUPFAM" id="SSF51182">
    <property type="entry name" value="RmlC-like cupins"/>
    <property type="match status" value="1"/>
</dbReference>
<dbReference type="PANTHER" id="PTHR21047">
    <property type="entry name" value="DTDP-6-DEOXY-D-GLUCOSE-3,5 EPIMERASE"/>
    <property type="match status" value="1"/>
</dbReference>
<dbReference type="GO" id="GO:0005829">
    <property type="term" value="C:cytosol"/>
    <property type="evidence" value="ECO:0007669"/>
    <property type="project" value="TreeGrafter"/>
</dbReference>
<comment type="similarity">
    <text evidence="1">Belongs to the dTDP-4-dehydrorhamnose 3,5-epimerase family.</text>
</comment>
<keyword evidence="4" id="KW-1185">Reference proteome</keyword>
<dbReference type="Gene3D" id="3.40.50.720">
    <property type="entry name" value="NAD(P)-binding Rossmann-like Domain"/>
    <property type="match status" value="1"/>
</dbReference>
<reference evidence="4" key="1">
    <citation type="submission" date="2016-07" db="EMBL/GenBank/DDBJ databases">
        <authorList>
            <person name="Florea S."/>
            <person name="Webb J.S."/>
            <person name="Jaromczyk J."/>
            <person name="Schardl C.L."/>
        </authorList>
    </citation>
    <scope>NUCLEOTIDE SEQUENCE [LARGE SCALE GENOMIC DNA]</scope>
    <source>
        <strain evidence="4">IPBSL-7</strain>
    </source>
</reference>
<dbReference type="InterPro" id="IPR036196">
    <property type="entry name" value="Ptyr_pPase_sf"/>
</dbReference>
<feature type="compositionally biased region" description="Low complexity" evidence="2">
    <location>
        <begin position="446"/>
        <end position="455"/>
    </location>
</feature>
<dbReference type="InterPro" id="IPR023485">
    <property type="entry name" value="Ptyr_pPase"/>
</dbReference>
<sequence length="648" mass="68711">MHELRINQTEIPGLLVLHLGVQYNDDGWFKESWHRATMTALGLPDFHPVQFNVRHVEQRGVTRGFYAEPWDRLITVVRGRAMGAWVDLRPGEGFGRTVTADLDPAVAVFVPRGVANAHQILEDHTTMAVLLDHHWTPEARKRYSTVDLFDPRLAIPWPISRDRAIVSHSDSLNPLLADATPYPPRRTLIAGTDTPLGRALLGAWPGATGVPSSALDGELDVTEYATVVHAVGGAGGVAWEGPGWSVVAGRAQRLAGVARRHGLGYVQVSADCPFERDTPEHPETDRLSLATGHGQAVAVAEVVAGGVPRHLIVRTGWVLGPDEGFLHDTVAAARHGRPLTVDGDARGRLTYASQVVAGIRHLLDVGAEAEVYNLTGDGRAVSWVDAARRIYLVMGADPGLVDAGAGGDAGAGALLDLARIKATGFRPGNSWLELTDHVRRGGSVGGASASDAVVPGGSGPGAAGSADVAPARAVPRGAFRVLFVCTANICRSAYADVAANAAAPAGLEFGSAGIRALVGEGIDPPMAAELHGRGEPDAHVARQLTRDMVADADLILTMAAEHRRYILDEWPALGRKAFVIGHVSRVLADAPEGMTLDRVVDYLWRHRTSEESDEVADPYRRGAEAAGVAARAIDGHLEVIVGALSRMA</sequence>
<dbReference type="InterPro" id="IPR036291">
    <property type="entry name" value="NAD(P)-bd_dom_sf"/>
</dbReference>
<dbReference type="EMBL" id="MBQD01000025">
    <property type="protein sequence ID" value="OCL31655.1"/>
    <property type="molecule type" value="Genomic_DNA"/>
</dbReference>
<evidence type="ECO:0000256" key="1">
    <source>
        <dbReference type="ARBA" id="ARBA00010154"/>
    </source>
</evidence>
<proteinExistence type="inferred from homology"/>
<organism evidence="3 4">
    <name type="scientific">Tessaracoccus lapidicaptus</name>
    <dbReference type="NCBI Taxonomy" id="1427523"/>
    <lineage>
        <taxon>Bacteria</taxon>
        <taxon>Bacillati</taxon>
        <taxon>Actinomycetota</taxon>
        <taxon>Actinomycetes</taxon>
        <taxon>Propionibacteriales</taxon>
        <taxon>Propionibacteriaceae</taxon>
        <taxon>Tessaracoccus</taxon>
    </lineage>
</organism>
<dbReference type="SUPFAM" id="SSF51735">
    <property type="entry name" value="NAD(P)-binding Rossmann-fold domains"/>
    <property type="match status" value="1"/>
</dbReference>
<dbReference type="Pfam" id="PF01451">
    <property type="entry name" value="LMWPc"/>
    <property type="match status" value="1"/>
</dbReference>
<dbReference type="PANTHER" id="PTHR21047:SF2">
    <property type="entry name" value="THYMIDINE DIPHOSPHO-4-KETO-RHAMNOSE 3,5-EPIMERASE"/>
    <property type="match status" value="1"/>
</dbReference>
<comment type="caution">
    <text evidence="3">The sequence shown here is derived from an EMBL/GenBank/DDBJ whole genome shotgun (WGS) entry which is preliminary data.</text>
</comment>
<dbReference type="InterPro" id="IPR011051">
    <property type="entry name" value="RmlC_Cupin_sf"/>
</dbReference>
<dbReference type="AlphaFoldDB" id="A0A1C0AHX1"/>
<dbReference type="Pfam" id="PF04321">
    <property type="entry name" value="RmlD_sub_bind"/>
    <property type="match status" value="1"/>
</dbReference>
<dbReference type="Proteomes" id="UP000093501">
    <property type="component" value="Unassembled WGS sequence"/>
</dbReference>
<protein>
    <submittedName>
        <fullName evidence="3">Uncharacterized protein</fullName>
    </submittedName>
</protein>
<feature type="region of interest" description="Disordered" evidence="2">
    <location>
        <begin position="445"/>
        <end position="467"/>
    </location>
</feature>
<name>A0A1C0AHX1_9ACTN</name>
<dbReference type="InterPro" id="IPR014710">
    <property type="entry name" value="RmlC-like_jellyroll"/>
</dbReference>
<evidence type="ECO:0000313" key="4">
    <source>
        <dbReference type="Proteomes" id="UP000093501"/>
    </source>
</evidence>
<dbReference type="GO" id="GO:0019305">
    <property type="term" value="P:dTDP-rhamnose biosynthetic process"/>
    <property type="evidence" value="ECO:0007669"/>
    <property type="project" value="TreeGrafter"/>
</dbReference>
<dbReference type="Gene3D" id="2.60.120.10">
    <property type="entry name" value="Jelly Rolls"/>
    <property type="match status" value="1"/>
</dbReference>
<evidence type="ECO:0000313" key="3">
    <source>
        <dbReference type="EMBL" id="OCL31655.1"/>
    </source>
</evidence>
<dbReference type="Gene3D" id="3.40.50.2300">
    <property type="match status" value="1"/>
</dbReference>
<dbReference type="GO" id="GO:0008830">
    <property type="term" value="F:dTDP-4-dehydrorhamnose 3,5-epimerase activity"/>
    <property type="evidence" value="ECO:0007669"/>
    <property type="project" value="InterPro"/>
</dbReference>
<dbReference type="SUPFAM" id="SSF52788">
    <property type="entry name" value="Phosphotyrosine protein phosphatases I"/>
    <property type="match status" value="1"/>
</dbReference>
<dbReference type="SMART" id="SM00226">
    <property type="entry name" value="LMWPc"/>
    <property type="match status" value="1"/>
</dbReference>
<dbReference type="GO" id="GO:0000271">
    <property type="term" value="P:polysaccharide biosynthetic process"/>
    <property type="evidence" value="ECO:0007669"/>
    <property type="project" value="TreeGrafter"/>
</dbReference>
<evidence type="ECO:0000256" key="2">
    <source>
        <dbReference type="SAM" id="MobiDB-lite"/>
    </source>
</evidence>
<dbReference type="InterPro" id="IPR000888">
    <property type="entry name" value="RmlC-like"/>
</dbReference>
<gene>
    <name evidence="3" type="ORF">BCR15_08455</name>
</gene>